<dbReference type="Proteomes" id="UP000598271">
    <property type="component" value="Unassembled WGS sequence"/>
</dbReference>
<evidence type="ECO:0000313" key="3">
    <source>
        <dbReference type="Proteomes" id="UP000598271"/>
    </source>
</evidence>
<sequence>MGIVVHSYASRWNSKTPSAKYPGFKDAVDLLENCHQIGAGGVQTTVRDWTPEIAQKLRSLSDKTGMYLEGSISLPHSADEAKRLEQEIKTAKEAGVSIFRTVCMNGRRYENFHSPEAIAEFKKNSVAALQLAEPIARKLGVKLAVENHKDWRADELAALIKQISSDAVGVTLDFGNSIALLEKPMEVVNTLAPFVLSTHVKDMGVREYEDGFLLSEVPLGEGILDLPEMVRICKKYNPNVNFSLEMITRDPLQIPVLTEAYWPAMQVVPAEDVADTLRMVRKNKFKTELPRVSHLSPDERLAAEESNNVESLKYSKAKMGLS</sequence>
<dbReference type="PANTHER" id="PTHR12110">
    <property type="entry name" value="HYDROXYPYRUVATE ISOMERASE"/>
    <property type="match status" value="1"/>
</dbReference>
<dbReference type="Gene3D" id="3.20.20.150">
    <property type="entry name" value="Divalent-metal-dependent TIM barrel enzymes"/>
    <property type="match status" value="1"/>
</dbReference>
<evidence type="ECO:0000259" key="1">
    <source>
        <dbReference type="Pfam" id="PF01261"/>
    </source>
</evidence>
<dbReference type="PANTHER" id="PTHR12110:SF53">
    <property type="entry name" value="BLR5974 PROTEIN"/>
    <property type="match status" value="1"/>
</dbReference>
<dbReference type="InterPro" id="IPR050312">
    <property type="entry name" value="IolE/XylAMocC-like"/>
</dbReference>
<feature type="domain" description="Xylose isomerase-like TIM barrel" evidence="1">
    <location>
        <begin position="32"/>
        <end position="255"/>
    </location>
</feature>
<proteinExistence type="predicted"/>
<gene>
    <name evidence="2" type="ORF">GCM10007390_09930</name>
</gene>
<evidence type="ECO:0000313" key="2">
    <source>
        <dbReference type="EMBL" id="GHB58457.1"/>
    </source>
</evidence>
<name>A0A8J3G8W7_9BACT</name>
<reference evidence="2 3" key="1">
    <citation type="journal article" date="2014" name="Int. J. Syst. Evol. Microbiol.">
        <title>Complete genome sequence of Corynebacterium casei LMG S-19264T (=DSM 44701T), isolated from a smear-ripened cheese.</title>
        <authorList>
            <consortium name="US DOE Joint Genome Institute (JGI-PGF)"/>
            <person name="Walter F."/>
            <person name="Albersmeier A."/>
            <person name="Kalinowski J."/>
            <person name="Ruckert C."/>
        </authorList>
    </citation>
    <scope>NUCLEOTIDE SEQUENCE [LARGE SCALE GENOMIC DNA]</scope>
    <source>
        <strain evidence="2 3">KCTC 12866</strain>
    </source>
</reference>
<accession>A0A8J3G8W7</accession>
<protein>
    <recommendedName>
        <fullName evidence="1">Xylose isomerase-like TIM barrel domain-containing protein</fullName>
    </recommendedName>
</protein>
<dbReference type="SUPFAM" id="SSF51658">
    <property type="entry name" value="Xylose isomerase-like"/>
    <property type="match status" value="1"/>
</dbReference>
<dbReference type="InterPro" id="IPR036237">
    <property type="entry name" value="Xyl_isomerase-like_sf"/>
</dbReference>
<organism evidence="2 3">
    <name type="scientific">Persicitalea jodogahamensis</name>
    <dbReference type="NCBI Taxonomy" id="402147"/>
    <lineage>
        <taxon>Bacteria</taxon>
        <taxon>Pseudomonadati</taxon>
        <taxon>Bacteroidota</taxon>
        <taxon>Cytophagia</taxon>
        <taxon>Cytophagales</taxon>
        <taxon>Spirosomataceae</taxon>
        <taxon>Persicitalea</taxon>
    </lineage>
</organism>
<dbReference type="EMBL" id="BMXF01000001">
    <property type="protein sequence ID" value="GHB58457.1"/>
    <property type="molecule type" value="Genomic_DNA"/>
</dbReference>
<dbReference type="AlphaFoldDB" id="A0A8J3G8W7"/>
<comment type="caution">
    <text evidence="2">The sequence shown here is derived from an EMBL/GenBank/DDBJ whole genome shotgun (WGS) entry which is preliminary data.</text>
</comment>
<dbReference type="InterPro" id="IPR013022">
    <property type="entry name" value="Xyl_isomerase-like_TIM-brl"/>
</dbReference>
<keyword evidence="3" id="KW-1185">Reference proteome</keyword>
<dbReference type="Pfam" id="PF01261">
    <property type="entry name" value="AP_endonuc_2"/>
    <property type="match status" value="1"/>
</dbReference>